<dbReference type="GO" id="GO:0004735">
    <property type="term" value="F:pyrroline-5-carboxylate reductase activity"/>
    <property type="evidence" value="ECO:0007669"/>
    <property type="project" value="UniProtKB-UniRule"/>
</dbReference>
<dbReference type="PANTHER" id="PTHR11645:SF0">
    <property type="entry name" value="PYRROLINE-5-CARBOXYLATE REDUCTASE 3"/>
    <property type="match status" value="1"/>
</dbReference>
<feature type="domain" description="Pyrroline-5-carboxylate reductase catalytic N-terminal" evidence="9">
    <location>
        <begin position="5"/>
        <end position="104"/>
    </location>
</feature>
<dbReference type="InterPro" id="IPR053790">
    <property type="entry name" value="P5CR-like_CS"/>
</dbReference>
<dbReference type="InterPro" id="IPR000304">
    <property type="entry name" value="Pyrroline-COOH_reductase"/>
</dbReference>
<evidence type="ECO:0000259" key="10">
    <source>
        <dbReference type="Pfam" id="PF14748"/>
    </source>
</evidence>
<dbReference type="InterPro" id="IPR008927">
    <property type="entry name" value="6-PGluconate_DH-like_C_sf"/>
</dbReference>
<evidence type="ECO:0000256" key="4">
    <source>
        <dbReference type="ARBA" id="ARBA00058118"/>
    </source>
</evidence>
<accession>A0A7W8Y8J7</accession>
<dbReference type="SUPFAM" id="SSF51735">
    <property type="entry name" value="NAD(P)-binding Rossmann-fold domains"/>
    <property type="match status" value="1"/>
</dbReference>
<evidence type="ECO:0000256" key="3">
    <source>
        <dbReference type="ARBA" id="ARBA00023002"/>
    </source>
</evidence>
<evidence type="ECO:0000256" key="8">
    <source>
        <dbReference type="RuleBase" id="RU003903"/>
    </source>
</evidence>
<comment type="subcellular location">
    <subcellularLocation>
        <location evidence="5">Cytoplasm</location>
    </subcellularLocation>
</comment>
<dbReference type="GO" id="GO:0005737">
    <property type="term" value="C:cytoplasm"/>
    <property type="evidence" value="ECO:0007669"/>
    <property type="project" value="UniProtKB-SubCell"/>
</dbReference>
<dbReference type="Pfam" id="PF14748">
    <property type="entry name" value="P5CR_dimer"/>
    <property type="match status" value="1"/>
</dbReference>
<dbReference type="PROSITE" id="PS00521">
    <property type="entry name" value="P5CR"/>
    <property type="match status" value="1"/>
</dbReference>
<evidence type="ECO:0000256" key="7">
    <source>
        <dbReference type="PIRSR" id="PIRSR000193-1"/>
    </source>
</evidence>
<organism evidence="11 12">
    <name type="scientific">Neomicrococcus lactis</name>
    <dbReference type="NCBI Taxonomy" id="732241"/>
    <lineage>
        <taxon>Bacteria</taxon>
        <taxon>Bacillati</taxon>
        <taxon>Actinomycetota</taxon>
        <taxon>Actinomycetes</taxon>
        <taxon>Micrococcales</taxon>
        <taxon>Micrococcaceae</taxon>
        <taxon>Neomicrococcus</taxon>
    </lineage>
</organism>
<keyword evidence="5 8" id="KW-0028">Amino-acid biosynthesis</keyword>
<dbReference type="GO" id="GO:0055129">
    <property type="term" value="P:L-proline biosynthetic process"/>
    <property type="evidence" value="ECO:0007669"/>
    <property type="project" value="UniProtKB-UniRule"/>
</dbReference>
<comment type="pathway">
    <text evidence="5 8">Amino-acid biosynthesis; L-proline biosynthesis; L-proline from L-glutamate 5-semialdehyde: step 1/1.</text>
</comment>
<dbReference type="HAMAP" id="MF_01925">
    <property type="entry name" value="P5C_reductase"/>
    <property type="match status" value="1"/>
</dbReference>
<comment type="function">
    <text evidence="4 5">Catalyzes the reduction of 1-pyrroline-5-carboxylate (PCA) to L-proline.</text>
</comment>
<dbReference type="Pfam" id="PF03807">
    <property type="entry name" value="F420_oxidored"/>
    <property type="match status" value="1"/>
</dbReference>
<keyword evidence="5" id="KW-0963">Cytoplasm</keyword>
<dbReference type="InterPro" id="IPR029036">
    <property type="entry name" value="P5CR_dimer"/>
</dbReference>
<protein>
    <recommendedName>
        <fullName evidence="5 6">Pyrroline-5-carboxylate reductase</fullName>
        <shortName evidence="5">P5C reductase</shortName>
        <shortName evidence="5">P5CR</shortName>
        <ecNumber evidence="5 6">1.5.1.2</ecNumber>
    </recommendedName>
    <alternativeName>
        <fullName evidence="5">PCA reductase</fullName>
    </alternativeName>
</protein>
<comment type="similarity">
    <text evidence="1 5 8">Belongs to the pyrroline-5-carboxylate reductase family.</text>
</comment>
<keyword evidence="3 5" id="KW-0560">Oxidoreductase</keyword>
<feature type="binding site" evidence="7">
    <location>
        <begin position="9"/>
        <end position="14"/>
    </location>
    <ligand>
        <name>NADP(+)</name>
        <dbReference type="ChEBI" id="CHEBI:58349"/>
    </ligand>
</feature>
<dbReference type="Gene3D" id="3.40.50.720">
    <property type="entry name" value="NAD(P)-binding Rossmann-like Domain"/>
    <property type="match status" value="1"/>
</dbReference>
<dbReference type="EMBL" id="JACHBL010000001">
    <property type="protein sequence ID" value="MBB5596921.1"/>
    <property type="molecule type" value="Genomic_DNA"/>
</dbReference>
<feature type="domain" description="Pyrroline-5-carboxylate reductase dimerisation" evidence="10">
    <location>
        <begin position="168"/>
        <end position="271"/>
    </location>
</feature>
<dbReference type="FunFam" id="1.10.3730.10:FF:000001">
    <property type="entry name" value="Pyrroline-5-carboxylate reductase"/>
    <property type="match status" value="1"/>
</dbReference>
<dbReference type="UniPathway" id="UPA00098">
    <property type="reaction ID" value="UER00361"/>
</dbReference>
<dbReference type="EC" id="1.5.1.2" evidence="5 6"/>
<comment type="caution">
    <text evidence="11">The sequence shown here is derived from an EMBL/GenBank/DDBJ whole genome shotgun (WGS) entry which is preliminary data.</text>
</comment>
<gene>
    <name evidence="5" type="primary">proC</name>
    <name evidence="11" type="ORF">BKA12_000001</name>
</gene>
<evidence type="ECO:0000313" key="11">
    <source>
        <dbReference type="EMBL" id="MBB5596921.1"/>
    </source>
</evidence>
<dbReference type="Gene3D" id="1.10.3730.10">
    <property type="entry name" value="ProC C-terminal domain-like"/>
    <property type="match status" value="1"/>
</dbReference>
<keyword evidence="12" id="KW-1185">Reference proteome</keyword>
<reference evidence="11 12" key="1">
    <citation type="submission" date="2020-08" db="EMBL/GenBank/DDBJ databases">
        <title>Sequencing the genomes of 1000 actinobacteria strains.</title>
        <authorList>
            <person name="Klenk H.-P."/>
        </authorList>
    </citation>
    <scope>NUCLEOTIDE SEQUENCE [LARGE SCALE GENOMIC DNA]</scope>
    <source>
        <strain evidence="11 12">DSM 23694</strain>
    </source>
</reference>
<dbReference type="SUPFAM" id="SSF48179">
    <property type="entry name" value="6-phosphogluconate dehydrogenase C-terminal domain-like"/>
    <property type="match status" value="1"/>
</dbReference>
<evidence type="ECO:0000256" key="6">
    <source>
        <dbReference type="NCBIfam" id="TIGR00112"/>
    </source>
</evidence>
<keyword evidence="5 8" id="KW-0641">Proline biosynthesis</keyword>
<evidence type="ECO:0000256" key="5">
    <source>
        <dbReference type="HAMAP-Rule" id="MF_01925"/>
    </source>
</evidence>
<dbReference type="PIRSF" id="PIRSF000193">
    <property type="entry name" value="Pyrrol-5-carb_rd"/>
    <property type="match status" value="1"/>
</dbReference>
<dbReference type="AlphaFoldDB" id="A0A7W8Y8J7"/>
<evidence type="ECO:0000259" key="9">
    <source>
        <dbReference type="Pfam" id="PF03807"/>
    </source>
</evidence>
<sequence>MSSQRLAFIGLGNMNGAILRGILASGHDPKLVKGTVRNPEKSQALSSELGVTVLAEGDNPAANQEAVKDADIIFLGVKPFGISDMCEQIKDHLPAGSVVVSVAAAVTTATMEAHLNPGQSVIRTMPNVPLQVGKGAVGLSAGTHATEEHVNAATALFEPSGLVVKVPEDQLDAVSAISGSGPAYAFYLAELMAEAGEKLGLDAALSRDLARATMAGAGYMLDDAAADPATLRKSVTSPKGTTEVALRIFEERGMRDIISAGAAGATARAQEISNDLAS</sequence>
<feature type="binding site" evidence="7">
    <location>
        <position position="63"/>
    </location>
    <ligand>
        <name>NADPH</name>
        <dbReference type="ChEBI" id="CHEBI:57783"/>
    </ligand>
</feature>
<dbReference type="InterPro" id="IPR028939">
    <property type="entry name" value="P5C_Rdtase_cat_N"/>
</dbReference>
<name>A0A7W8Y8J7_9MICC</name>
<dbReference type="Proteomes" id="UP000523863">
    <property type="component" value="Unassembled WGS sequence"/>
</dbReference>
<keyword evidence="2 5" id="KW-0521">NADP</keyword>
<dbReference type="PANTHER" id="PTHR11645">
    <property type="entry name" value="PYRROLINE-5-CARBOXYLATE REDUCTASE"/>
    <property type="match status" value="1"/>
</dbReference>
<evidence type="ECO:0000256" key="1">
    <source>
        <dbReference type="ARBA" id="ARBA00005525"/>
    </source>
</evidence>
<dbReference type="NCBIfam" id="TIGR00112">
    <property type="entry name" value="proC"/>
    <property type="match status" value="1"/>
</dbReference>
<proteinExistence type="inferred from homology"/>
<evidence type="ECO:0000313" key="12">
    <source>
        <dbReference type="Proteomes" id="UP000523863"/>
    </source>
</evidence>
<dbReference type="InterPro" id="IPR036291">
    <property type="entry name" value="NAD(P)-bd_dom_sf"/>
</dbReference>
<comment type="catalytic activity">
    <reaction evidence="5 8">
        <text>L-proline + NADP(+) = (S)-1-pyrroline-5-carboxylate + NADPH + 2 H(+)</text>
        <dbReference type="Rhea" id="RHEA:14109"/>
        <dbReference type="ChEBI" id="CHEBI:15378"/>
        <dbReference type="ChEBI" id="CHEBI:17388"/>
        <dbReference type="ChEBI" id="CHEBI:57783"/>
        <dbReference type="ChEBI" id="CHEBI:58349"/>
        <dbReference type="ChEBI" id="CHEBI:60039"/>
        <dbReference type="EC" id="1.5.1.2"/>
    </reaction>
</comment>
<comment type="catalytic activity">
    <reaction evidence="5">
        <text>L-proline + NAD(+) = (S)-1-pyrroline-5-carboxylate + NADH + 2 H(+)</text>
        <dbReference type="Rhea" id="RHEA:14105"/>
        <dbReference type="ChEBI" id="CHEBI:15378"/>
        <dbReference type="ChEBI" id="CHEBI:17388"/>
        <dbReference type="ChEBI" id="CHEBI:57540"/>
        <dbReference type="ChEBI" id="CHEBI:57945"/>
        <dbReference type="ChEBI" id="CHEBI:60039"/>
        <dbReference type="EC" id="1.5.1.2"/>
    </reaction>
</comment>
<evidence type="ECO:0000256" key="2">
    <source>
        <dbReference type="ARBA" id="ARBA00022857"/>
    </source>
</evidence>
<dbReference type="RefSeq" id="WP_183639681.1">
    <property type="nucleotide sequence ID" value="NZ_JACHBL010000001.1"/>
</dbReference>